<organism evidence="3 4">
    <name type="scientific">Vanrija albida</name>
    <dbReference type="NCBI Taxonomy" id="181172"/>
    <lineage>
        <taxon>Eukaryota</taxon>
        <taxon>Fungi</taxon>
        <taxon>Dikarya</taxon>
        <taxon>Basidiomycota</taxon>
        <taxon>Agaricomycotina</taxon>
        <taxon>Tremellomycetes</taxon>
        <taxon>Trichosporonales</taxon>
        <taxon>Trichosporonaceae</taxon>
        <taxon>Vanrija</taxon>
    </lineage>
</organism>
<dbReference type="GeneID" id="95986638"/>
<name>A0ABR3Q2M5_9TREE</name>
<accession>A0ABR3Q2M5</accession>
<dbReference type="Pfam" id="PF13279">
    <property type="entry name" value="4HBT_2"/>
    <property type="match status" value="1"/>
</dbReference>
<dbReference type="PANTHER" id="PTHR12475">
    <property type="match status" value="1"/>
</dbReference>
<comment type="similarity">
    <text evidence="1">Belongs to the lcsJ thioesterase family.</text>
</comment>
<evidence type="ECO:0000313" key="3">
    <source>
        <dbReference type="EMBL" id="KAL1408782.1"/>
    </source>
</evidence>
<sequence length="368" mass="41089">MGCIGTAALASTARIKGRDRRLPSMAADALRQLVRRLTAPSTSPLLPFVPKYIKVLFLLLILANSSSFPFVWHLRVWKYPLTAYYYAYTRGVNSFWRSWRKEVDKRGNIYHNRTKVQRIALFDDCDYNMHLSNSSYVKASDAGKMKWAIDNMAPCFATGIFMALGGSHWQYMKEIPMFSTYTIESRLGGYGDKWVHLVTEFVIYPGKGGKGKRSRKPDEAPKVNPNMSVPPSGTDTPLSAALVQQPLKTPEEVVKRLAARARAPRADGGIVCCVAVTDYCFKIGRITVPPRIALHLSLLSEDPDRRAHALKILRSKDHGAAFLRGGWKDDPLADVMGKDIGPDEDGSFEWIQTGREAMETVGQGLSVF</sequence>
<reference evidence="3 4" key="1">
    <citation type="submission" date="2023-08" db="EMBL/GenBank/DDBJ databases">
        <title>Annotated Genome Sequence of Vanrija albida AlHP1.</title>
        <authorList>
            <person name="Herzog R."/>
        </authorList>
    </citation>
    <scope>NUCLEOTIDE SEQUENCE [LARGE SCALE GENOMIC DNA]</scope>
    <source>
        <strain evidence="3 4">AlHP1</strain>
    </source>
</reference>
<proteinExistence type="inferred from homology"/>
<evidence type="ECO:0000313" key="4">
    <source>
        <dbReference type="Proteomes" id="UP001565368"/>
    </source>
</evidence>
<comment type="caution">
    <text evidence="3">The sequence shown here is derived from an EMBL/GenBank/DDBJ whole genome shotgun (WGS) entry which is preliminary data.</text>
</comment>
<dbReference type="InterPro" id="IPR051490">
    <property type="entry name" value="THEM6_lcsJ_thioesterase"/>
</dbReference>
<dbReference type="Gene3D" id="3.10.129.10">
    <property type="entry name" value="Hotdog Thioesterase"/>
    <property type="match status" value="1"/>
</dbReference>
<gene>
    <name evidence="3" type="ORF">Q8F55_005595</name>
</gene>
<feature type="compositionally biased region" description="Polar residues" evidence="2">
    <location>
        <begin position="225"/>
        <end position="235"/>
    </location>
</feature>
<keyword evidence="4" id="KW-1185">Reference proteome</keyword>
<evidence type="ECO:0008006" key="5">
    <source>
        <dbReference type="Google" id="ProtNLM"/>
    </source>
</evidence>
<feature type="region of interest" description="Disordered" evidence="2">
    <location>
        <begin position="207"/>
        <end position="235"/>
    </location>
</feature>
<dbReference type="SUPFAM" id="SSF54637">
    <property type="entry name" value="Thioesterase/thiol ester dehydrase-isomerase"/>
    <property type="match status" value="1"/>
</dbReference>
<protein>
    <recommendedName>
        <fullName evidence="5">Thioesterase domain-containing protein</fullName>
    </recommendedName>
</protein>
<dbReference type="Proteomes" id="UP001565368">
    <property type="component" value="Unassembled WGS sequence"/>
</dbReference>
<dbReference type="InterPro" id="IPR029069">
    <property type="entry name" value="HotDog_dom_sf"/>
</dbReference>
<dbReference type="PANTHER" id="PTHR12475:SF4">
    <property type="entry name" value="PROTEIN THEM6"/>
    <property type="match status" value="1"/>
</dbReference>
<evidence type="ECO:0000256" key="1">
    <source>
        <dbReference type="ARBA" id="ARBA00038476"/>
    </source>
</evidence>
<evidence type="ECO:0000256" key="2">
    <source>
        <dbReference type="SAM" id="MobiDB-lite"/>
    </source>
</evidence>
<dbReference type="EMBL" id="JBBXJM010000004">
    <property type="protein sequence ID" value="KAL1408782.1"/>
    <property type="molecule type" value="Genomic_DNA"/>
</dbReference>
<dbReference type="RefSeq" id="XP_069208726.1">
    <property type="nucleotide sequence ID" value="XM_069354084.1"/>
</dbReference>